<dbReference type="OrthoDB" id="3353671at2759"/>
<dbReference type="Proteomes" id="UP000237144">
    <property type="component" value="Unassembled WGS sequence"/>
</dbReference>
<sequence length="118" mass="12457">MRFSLVALFAVAVPAALASAIPSYADAQNAVSTARDQVEQLTFGTLDNPDDACPDLIVRCVRKDKGGELVGEIGKKSFCHPEGTLKCKQCHTKINTAECNAKYPIDCAAKCSAVGSPI</sequence>
<accession>A0A2S5B6A1</accession>
<keyword evidence="1" id="KW-0732">Signal</keyword>
<keyword evidence="3" id="KW-1185">Reference proteome</keyword>
<feature type="signal peptide" evidence="1">
    <location>
        <begin position="1"/>
        <end position="18"/>
    </location>
</feature>
<organism evidence="2 3">
    <name type="scientific">Rhodotorula taiwanensis</name>
    <dbReference type="NCBI Taxonomy" id="741276"/>
    <lineage>
        <taxon>Eukaryota</taxon>
        <taxon>Fungi</taxon>
        <taxon>Dikarya</taxon>
        <taxon>Basidiomycota</taxon>
        <taxon>Pucciniomycotina</taxon>
        <taxon>Microbotryomycetes</taxon>
        <taxon>Sporidiobolales</taxon>
        <taxon>Sporidiobolaceae</taxon>
        <taxon>Rhodotorula</taxon>
    </lineage>
</organism>
<comment type="caution">
    <text evidence="2">The sequence shown here is derived from an EMBL/GenBank/DDBJ whole genome shotgun (WGS) entry which is preliminary data.</text>
</comment>
<name>A0A2S5B6A1_9BASI</name>
<protein>
    <submittedName>
        <fullName evidence="2">Uncharacterized protein</fullName>
    </submittedName>
</protein>
<evidence type="ECO:0000313" key="3">
    <source>
        <dbReference type="Proteomes" id="UP000237144"/>
    </source>
</evidence>
<feature type="chain" id="PRO_5015639547" evidence="1">
    <location>
        <begin position="19"/>
        <end position="118"/>
    </location>
</feature>
<reference evidence="2 3" key="1">
    <citation type="journal article" date="2018" name="Front. Microbiol.">
        <title>Prospects for Fungal Bioremediation of Acidic Radioactive Waste Sites: Characterization and Genome Sequence of Rhodotorula taiwanensis MD1149.</title>
        <authorList>
            <person name="Tkavc R."/>
            <person name="Matrosova V.Y."/>
            <person name="Grichenko O.E."/>
            <person name="Gostincar C."/>
            <person name="Volpe R.P."/>
            <person name="Klimenkova P."/>
            <person name="Gaidamakova E.K."/>
            <person name="Zhou C.E."/>
            <person name="Stewart B.J."/>
            <person name="Lyman M.G."/>
            <person name="Malfatti S.A."/>
            <person name="Rubinfeld B."/>
            <person name="Courtot M."/>
            <person name="Singh J."/>
            <person name="Dalgard C.L."/>
            <person name="Hamilton T."/>
            <person name="Frey K.G."/>
            <person name="Gunde-Cimerman N."/>
            <person name="Dugan L."/>
            <person name="Daly M.J."/>
        </authorList>
    </citation>
    <scope>NUCLEOTIDE SEQUENCE [LARGE SCALE GENOMIC DNA]</scope>
    <source>
        <strain evidence="2 3">MD1149</strain>
    </source>
</reference>
<dbReference type="EMBL" id="PJQD01000050">
    <property type="protein sequence ID" value="POY72313.1"/>
    <property type="molecule type" value="Genomic_DNA"/>
</dbReference>
<evidence type="ECO:0000313" key="2">
    <source>
        <dbReference type="EMBL" id="POY72313.1"/>
    </source>
</evidence>
<gene>
    <name evidence="2" type="ORF">BMF94_4615</name>
</gene>
<evidence type="ECO:0000256" key="1">
    <source>
        <dbReference type="SAM" id="SignalP"/>
    </source>
</evidence>
<dbReference type="AlphaFoldDB" id="A0A2S5B6A1"/>
<proteinExistence type="predicted"/>